<sequence>MSDDTPDILNVTPGFLDKEIDCLSDLQPGFISKADQRNLCALLPKETKLTSKQKESFIKNQSQRSSMVFKDTNSNAVAVCSSYPSPKFSPTQAISIPCKFEDQPKETNNYRRPRLFIMKSQKKKAAPVVELCKATATTGLSLDGHIDNNSTLVSQNEIFKSNNSLRILSSTASSTFSLQSSLSHESTQTGAHGSGWVRVYTLFSSWMGKSKRVSEERCGKRLSPTRLEITKKRMLDAQMLQSHTEAHLRLFAPLFTLRLITILFSDEEARMRLEKQPTISWGLRRMACCEYVEVDAPLNAQKGPRMIGQAMSAPKYVTRVVKECWKAILKIGRGKSLDARQGLWFLRQFCILYGFGVIKLKVMTIHMLPQLLAVAAISDLLPILPYNEDTIYALEKYQKTAPGLLIRRSTLKRFGVLDTLGHRRSKTMLLPSPLSIQMVEEAPTSKVTLERVVLFLMECFTRSGAPTIPEDVFAQLLMGVPCGPSVTDILTCHEIHVCTDFLLKCNSIISPSRWFRESCDLQQLELMNQCGLEACYLPKIDPRLVAAHLKHVIASQGGLVPVNIARAIMALFPTKSPRDDPKQWQIGHATIQALESILIIPLFQFQLLKQVVRVAQHIIESPGCITGQALAVVFPVVPAHSFSSMNEVKCWNLVWGRILDHSRLLFNHSDLYAFVQPTPRVKEGYRYALELLAESGVKFLK</sequence>
<accession>A0ACC2RYP6</accession>
<dbReference type="Proteomes" id="UP001165960">
    <property type="component" value="Unassembled WGS sequence"/>
</dbReference>
<protein>
    <submittedName>
        <fullName evidence="1">Uncharacterized protein</fullName>
    </submittedName>
</protein>
<comment type="caution">
    <text evidence="1">The sequence shown here is derived from an EMBL/GenBank/DDBJ whole genome shotgun (WGS) entry which is preliminary data.</text>
</comment>
<organism evidence="1 2">
    <name type="scientific">Entomophthora muscae</name>
    <dbReference type="NCBI Taxonomy" id="34485"/>
    <lineage>
        <taxon>Eukaryota</taxon>
        <taxon>Fungi</taxon>
        <taxon>Fungi incertae sedis</taxon>
        <taxon>Zoopagomycota</taxon>
        <taxon>Entomophthoromycotina</taxon>
        <taxon>Entomophthoromycetes</taxon>
        <taxon>Entomophthorales</taxon>
        <taxon>Entomophthoraceae</taxon>
        <taxon>Entomophthora</taxon>
    </lineage>
</organism>
<evidence type="ECO:0000313" key="2">
    <source>
        <dbReference type="Proteomes" id="UP001165960"/>
    </source>
</evidence>
<name>A0ACC2RYP6_9FUNG</name>
<dbReference type="EMBL" id="QTSX02006410">
    <property type="protein sequence ID" value="KAJ9055166.1"/>
    <property type="molecule type" value="Genomic_DNA"/>
</dbReference>
<keyword evidence="2" id="KW-1185">Reference proteome</keyword>
<gene>
    <name evidence="1" type="ORF">DSO57_1007078</name>
</gene>
<proteinExistence type="predicted"/>
<evidence type="ECO:0000313" key="1">
    <source>
        <dbReference type="EMBL" id="KAJ9055166.1"/>
    </source>
</evidence>
<reference evidence="1" key="1">
    <citation type="submission" date="2022-04" db="EMBL/GenBank/DDBJ databases">
        <title>Genome of the entomopathogenic fungus Entomophthora muscae.</title>
        <authorList>
            <person name="Elya C."/>
            <person name="Lovett B.R."/>
            <person name="Lee E."/>
            <person name="Macias A.M."/>
            <person name="Hajek A.E."/>
            <person name="De Bivort B.L."/>
            <person name="Kasson M.T."/>
            <person name="De Fine Licht H.H."/>
            <person name="Stajich J.E."/>
        </authorList>
    </citation>
    <scope>NUCLEOTIDE SEQUENCE</scope>
    <source>
        <strain evidence="1">Berkeley</strain>
    </source>
</reference>